<dbReference type="Proteomes" id="UP000031186">
    <property type="component" value="Unassembled WGS sequence"/>
</dbReference>
<keyword evidence="2" id="KW-1185">Reference proteome</keyword>
<dbReference type="EMBL" id="AZNF01000005">
    <property type="protein sequence ID" value="KID66337.1"/>
    <property type="molecule type" value="Genomic_DNA"/>
</dbReference>
<gene>
    <name evidence="1" type="ORF">MAN_04618</name>
</gene>
<reference evidence="1 2" key="1">
    <citation type="journal article" date="2014" name="Proc. Natl. Acad. Sci. U.S.A.">
        <title>Trajectory and genomic determinants of fungal-pathogen speciation and host adaptation.</title>
        <authorList>
            <person name="Hu X."/>
            <person name="Xiao G."/>
            <person name="Zheng P."/>
            <person name="Shang Y."/>
            <person name="Su Y."/>
            <person name="Zhang X."/>
            <person name="Liu X."/>
            <person name="Zhan S."/>
            <person name="St Leger R.J."/>
            <person name="Wang C."/>
        </authorList>
    </citation>
    <scope>NUCLEOTIDE SEQUENCE [LARGE SCALE GENOMIC DNA]</scope>
    <source>
        <strain evidence="1 2">ARSEF 549</strain>
    </source>
</reference>
<sequence length="347" mass="39597">MAYVLPSLTYPWVACILPPCCYKWAYHYSGFNPVLNYNLRFEQDLLDSKKQFFEPMDRQEWSLRACTASVNAIVTKLMRNTEDDRTSIRNLASWLYGHGAKPNVALPILPRTNGVLRPNYTLLGRDLVLALLLWEHLVFERRWQLDDELRGQVWLLREQKYSGAGLNDSPNGITAMDGITTAKGNPATSGSLNGFLEAVSEVYRILATANSDLSSRQPSEVINRIRYLDSDNSKIPLPASVVSTLNPVRSVQDYTEGLWRACWAEYPSTFGALYLWTTVWYIDMGNVGFHTTPLVPDDRHLWLDGIPRYLTAWRMEWRYLWHGSVICQLIIMLPTTIGSLISLSTIL</sequence>
<name>A0A0B4FEN8_METAF</name>
<dbReference type="AlphaFoldDB" id="A0A0B4FEN8"/>
<dbReference type="VEuPathDB" id="FungiDB:MAN_04618"/>
<proteinExistence type="predicted"/>
<feature type="non-terminal residue" evidence="1">
    <location>
        <position position="1"/>
    </location>
</feature>
<organism evidence="1 2">
    <name type="scientific">Metarhizium anisopliae (strain ARSEF 549)</name>
    <dbReference type="NCBI Taxonomy" id="3151832"/>
    <lineage>
        <taxon>Eukaryota</taxon>
        <taxon>Fungi</taxon>
        <taxon>Dikarya</taxon>
        <taxon>Ascomycota</taxon>
        <taxon>Pezizomycotina</taxon>
        <taxon>Sordariomycetes</taxon>
        <taxon>Hypocreomycetidae</taxon>
        <taxon>Hypocreales</taxon>
        <taxon>Clavicipitaceae</taxon>
        <taxon>Metarhizium</taxon>
    </lineage>
</organism>
<accession>A0A0B4FEN8</accession>
<evidence type="ECO:0000313" key="1">
    <source>
        <dbReference type="EMBL" id="KID66337.1"/>
    </source>
</evidence>
<protein>
    <submittedName>
        <fullName evidence="1">Uncharacterized protein</fullName>
    </submittedName>
</protein>
<evidence type="ECO:0000313" key="2">
    <source>
        <dbReference type="Proteomes" id="UP000031186"/>
    </source>
</evidence>
<dbReference type="HOGENOM" id="CLU_799464_0_0_1"/>
<comment type="caution">
    <text evidence="1">The sequence shown here is derived from an EMBL/GenBank/DDBJ whole genome shotgun (WGS) entry which is preliminary data.</text>
</comment>